<comment type="caution">
    <text evidence="1">The sequence shown here is derived from an EMBL/GenBank/DDBJ whole genome shotgun (WGS) entry which is preliminary data.</text>
</comment>
<reference evidence="1 2" key="1">
    <citation type="submission" date="2022-05" db="EMBL/GenBank/DDBJ databases">
        <authorList>
            <consortium name="Genoscope - CEA"/>
            <person name="William W."/>
        </authorList>
    </citation>
    <scope>NUCLEOTIDE SEQUENCE [LARGE SCALE GENOMIC DNA]</scope>
</reference>
<organism evidence="1 2">
    <name type="scientific">Porites lobata</name>
    <dbReference type="NCBI Taxonomy" id="104759"/>
    <lineage>
        <taxon>Eukaryota</taxon>
        <taxon>Metazoa</taxon>
        <taxon>Cnidaria</taxon>
        <taxon>Anthozoa</taxon>
        <taxon>Hexacorallia</taxon>
        <taxon>Scleractinia</taxon>
        <taxon>Fungiina</taxon>
        <taxon>Poritidae</taxon>
        <taxon>Porites</taxon>
    </lineage>
</organism>
<name>A0ABN8RE75_9CNID</name>
<evidence type="ECO:0000313" key="1">
    <source>
        <dbReference type="EMBL" id="CAH3176939.1"/>
    </source>
</evidence>
<keyword evidence="2" id="KW-1185">Reference proteome</keyword>
<dbReference type="EMBL" id="CALNXK010000219">
    <property type="protein sequence ID" value="CAH3176939.1"/>
    <property type="molecule type" value="Genomic_DNA"/>
</dbReference>
<proteinExistence type="predicted"/>
<sequence length="582" mass="67076">PLADEEPIDVYCEIAIHGGGFTFLPPGLTRTLHVEMIVNALFRDRKNVLLKLKKRVDLSESYTLIQPHPNFAHTEFGVLVNSFAGYTKPINAFMKDYILLGIIPASAVRNGSEGFTSNGNIIQFSNCDGTPHSYFAFFPNYNLEPPSNRSDSGGVADIWRSKAISITYPEHSMPDEFFYLTEVHFGGCGTYSSKLITRARLRGQDFATGKNFFFNQCHTRSFAFFSRESHFIKAIENFFPVYSYFSRFFLLELGVFLIIISTMSMRNDVMLKGAKCFKIFELWDKRDWSSFISQTFSPPAENCYFCWLKVKSFLQRLCYLKGKGFCSLVLLTFNVWFSNLHVKLFFPKSCRYLPRNSPNGVYKIRPLPYIKPIEVYCEMSIYGGGFTFLPRSLTRTPHAYRIVNVLFRDRRNVLLKLQKKVGLSESYTLIQPHPYFTRTKFGVRVNSYHGYTKPVNAFMRDYIFLGIIPAYKARHRNVQGFKSNGHKIQFRNCDANPNSYFAFMPNHNLQTPSSYHSHNLIYEKVGVGVDWRSKAVPITNPVRTMPNEFFFLTELHFGGCGTYTSSNRWFKFGFQATAIGIR</sequence>
<evidence type="ECO:0000313" key="2">
    <source>
        <dbReference type="Proteomes" id="UP001159405"/>
    </source>
</evidence>
<dbReference type="InterPro" id="IPR014716">
    <property type="entry name" value="Fibrinogen_a/b/g_C_1"/>
</dbReference>
<accession>A0ABN8RE75</accession>
<feature type="non-terminal residue" evidence="1">
    <location>
        <position position="1"/>
    </location>
</feature>
<dbReference type="SUPFAM" id="SSF56496">
    <property type="entry name" value="Fibrinogen C-terminal domain-like"/>
    <property type="match status" value="1"/>
</dbReference>
<gene>
    <name evidence="1" type="ORF">PLOB_00018628</name>
</gene>
<dbReference type="Gene3D" id="3.90.215.10">
    <property type="entry name" value="Gamma Fibrinogen, chain A, domain 1"/>
    <property type="match status" value="1"/>
</dbReference>
<protein>
    <submittedName>
        <fullName evidence="1">Uncharacterized protein</fullName>
    </submittedName>
</protein>
<dbReference type="InterPro" id="IPR036056">
    <property type="entry name" value="Fibrinogen-like_C"/>
</dbReference>
<dbReference type="Proteomes" id="UP001159405">
    <property type="component" value="Unassembled WGS sequence"/>
</dbReference>